<dbReference type="Proteomes" id="UP000094056">
    <property type="component" value="Unassembled WGS sequence"/>
</dbReference>
<keyword evidence="4 9" id="KW-0418">Kinase</keyword>
<dbReference type="InterPro" id="IPR002645">
    <property type="entry name" value="STAS_dom"/>
</dbReference>
<dbReference type="PROSITE" id="PS50801">
    <property type="entry name" value="STAS"/>
    <property type="match status" value="1"/>
</dbReference>
<dbReference type="SUPFAM" id="SSF52091">
    <property type="entry name" value="SpoIIaa-like"/>
    <property type="match status" value="1"/>
</dbReference>
<dbReference type="Pfam" id="PF01740">
    <property type="entry name" value="STAS"/>
    <property type="match status" value="1"/>
</dbReference>
<dbReference type="GO" id="GO:0004674">
    <property type="term" value="F:protein serine/threonine kinase activity"/>
    <property type="evidence" value="ECO:0007669"/>
    <property type="project" value="UniProtKB-KW"/>
</dbReference>
<accession>A0A1E3XDH4</accession>
<dbReference type="SMART" id="SM00220">
    <property type="entry name" value="S_TKc"/>
    <property type="match status" value="1"/>
</dbReference>
<evidence type="ECO:0000313" key="10">
    <source>
        <dbReference type="Proteomes" id="UP000094056"/>
    </source>
</evidence>
<sequence length="481" mass="54203">MEIDIKQAEENKEVNIVNLSGRIDTFTSSSIDEELQSLIDIGSDKLVCNFSGVEYINGDGLKVFLDKMKYAKKTGGDLKLTNVNDTVKKAFSLVGFTQMCDIYNDVKEAIETFKSLPKAPVAGDEEVEHTIVQNIEKIVHLEATMVGEPGENVIDQFADELAKEGQLFETEGSDFIEHHCEFKFVRKIAAGGMGVVYEVKQLGAKGFEKTVALKTIVSRFSADDVFVGRFVDEARLVANLIHENIVQIYQLGKEKDTFYIVMEYINGKSLHDFVVKHRELNKKIPIDLVAFISSRLCRALEYAHKRKDKEGNPMNIVHRDVCPRNALITTEGVVKLTDFGIAKATSFAIDLGDDAVVGKLHYMAPEQAKLQKVDQRADIFSVGAVMYEMFTDRRPFMASDTRGLLEQIESQDIEHPSKLNPEVPPDLEGILMKALSKDVDRRYKTAGEMGTALEYYMYHDRYGPTNITLEKYLHEIFPELD</sequence>
<evidence type="ECO:0000256" key="4">
    <source>
        <dbReference type="ARBA" id="ARBA00022777"/>
    </source>
</evidence>
<evidence type="ECO:0000256" key="3">
    <source>
        <dbReference type="ARBA" id="ARBA00022741"/>
    </source>
</evidence>
<dbReference type="InterPro" id="IPR003658">
    <property type="entry name" value="Anti-sigma_ant"/>
</dbReference>
<keyword evidence="2" id="KW-0808">Transferase</keyword>
<keyword evidence="5" id="KW-0067">ATP-binding</keyword>
<dbReference type="CDD" id="cd07043">
    <property type="entry name" value="STAS_anti-anti-sigma_factors"/>
    <property type="match status" value="1"/>
</dbReference>
<evidence type="ECO:0000256" key="6">
    <source>
        <dbReference type="RuleBase" id="RU003749"/>
    </source>
</evidence>
<dbReference type="GO" id="GO:0005524">
    <property type="term" value="F:ATP binding"/>
    <property type="evidence" value="ECO:0007669"/>
    <property type="project" value="UniProtKB-KW"/>
</dbReference>
<protein>
    <recommendedName>
        <fullName evidence="6">Anti-sigma factor antagonist</fullName>
    </recommendedName>
</protein>
<dbReference type="PANTHER" id="PTHR43289:SF6">
    <property type="entry name" value="SERINE_THREONINE-PROTEIN KINASE NEKL-3"/>
    <property type="match status" value="1"/>
</dbReference>
<evidence type="ECO:0000259" key="7">
    <source>
        <dbReference type="PROSITE" id="PS50011"/>
    </source>
</evidence>
<dbReference type="SUPFAM" id="SSF56112">
    <property type="entry name" value="Protein kinase-like (PK-like)"/>
    <property type="match status" value="1"/>
</dbReference>
<dbReference type="InterPro" id="IPR036513">
    <property type="entry name" value="STAS_dom_sf"/>
</dbReference>
<dbReference type="PROSITE" id="PS50011">
    <property type="entry name" value="PROTEIN_KINASE_DOM"/>
    <property type="match status" value="1"/>
</dbReference>
<keyword evidence="9" id="KW-0723">Serine/threonine-protein kinase</keyword>
<evidence type="ECO:0000256" key="5">
    <source>
        <dbReference type="ARBA" id="ARBA00022840"/>
    </source>
</evidence>
<dbReference type="Gene3D" id="3.30.200.20">
    <property type="entry name" value="Phosphorylase Kinase, domain 1"/>
    <property type="match status" value="1"/>
</dbReference>
<dbReference type="InterPro" id="IPR000719">
    <property type="entry name" value="Prot_kinase_dom"/>
</dbReference>
<dbReference type="PANTHER" id="PTHR43289">
    <property type="entry name" value="MITOGEN-ACTIVATED PROTEIN KINASE KINASE KINASE 20-RELATED"/>
    <property type="match status" value="1"/>
</dbReference>
<comment type="caution">
    <text evidence="9">The sequence shown here is derived from an EMBL/GenBank/DDBJ whole genome shotgun (WGS) entry which is preliminary data.</text>
</comment>
<proteinExistence type="inferred from homology"/>
<keyword evidence="3" id="KW-0547">Nucleotide-binding</keyword>
<dbReference type="AlphaFoldDB" id="A0A1E3XDH4"/>
<gene>
    <name evidence="9" type="ORF">SCARUB_01230</name>
</gene>
<dbReference type="GO" id="GO:0043856">
    <property type="term" value="F:anti-sigma factor antagonist activity"/>
    <property type="evidence" value="ECO:0007669"/>
    <property type="project" value="InterPro"/>
</dbReference>
<evidence type="ECO:0000256" key="2">
    <source>
        <dbReference type="ARBA" id="ARBA00022679"/>
    </source>
</evidence>
<evidence type="ECO:0000256" key="1">
    <source>
        <dbReference type="ARBA" id="ARBA00009013"/>
    </source>
</evidence>
<dbReference type="Gene3D" id="1.10.510.10">
    <property type="entry name" value="Transferase(Phosphotransferase) domain 1"/>
    <property type="match status" value="1"/>
</dbReference>
<dbReference type="Pfam" id="PF00069">
    <property type="entry name" value="Pkinase"/>
    <property type="match status" value="1"/>
</dbReference>
<organism evidence="9 10">
    <name type="scientific">Candidatus Scalindua rubra</name>
    <dbReference type="NCBI Taxonomy" id="1872076"/>
    <lineage>
        <taxon>Bacteria</taxon>
        <taxon>Pseudomonadati</taxon>
        <taxon>Planctomycetota</taxon>
        <taxon>Candidatus Brocadiia</taxon>
        <taxon>Candidatus Brocadiales</taxon>
        <taxon>Candidatus Scalinduaceae</taxon>
        <taxon>Candidatus Scalindua</taxon>
    </lineage>
</organism>
<dbReference type="EMBL" id="MAYW01000023">
    <property type="protein sequence ID" value="ODS33630.1"/>
    <property type="molecule type" value="Genomic_DNA"/>
</dbReference>
<dbReference type="InterPro" id="IPR011009">
    <property type="entry name" value="Kinase-like_dom_sf"/>
</dbReference>
<feature type="domain" description="Protein kinase" evidence="7">
    <location>
        <begin position="182"/>
        <end position="456"/>
    </location>
</feature>
<dbReference type="CDD" id="cd14014">
    <property type="entry name" value="STKc_PknB_like"/>
    <property type="match status" value="1"/>
</dbReference>
<evidence type="ECO:0000259" key="8">
    <source>
        <dbReference type="PROSITE" id="PS50801"/>
    </source>
</evidence>
<dbReference type="Gene3D" id="3.30.750.24">
    <property type="entry name" value="STAS domain"/>
    <property type="match status" value="1"/>
</dbReference>
<comment type="similarity">
    <text evidence="1 6">Belongs to the anti-sigma-factor antagonist family.</text>
</comment>
<name>A0A1E3XDH4_9BACT</name>
<dbReference type="NCBIfam" id="TIGR00377">
    <property type="entry name" value="ant_ant_sig"/>
    <property type="match status" value="1"/>
</dbReference>
<reference evidence="9 10" key="1">
    <citation type="submission" date="2016-07" db="EMBL/GenBank/DDBJ databases">
        <title>Draft genome of Scalindua rubra, obtained from a brine-seawater interface in the Red Sea, sheds light on salt adaptation in anammox bacteria.</title>
        <authorList>
            <person name="Speth D.R."/>
            <person name="Lagkouvardos I."/>
            <person name="Wang Y."/>
            <person name="Qian P.-Y."/>
            <person name="Dutilh B.E."/>
            <person name="Jetten M.S."/>
        </authorList>
    </citation>
    <scope>NUCLEOTIDE SEQUENCE [LARGE SCALE GENOMIC DNA]</scope>
    <source>
        <strain evidence="9">BSI-1</strain>
    </source>
</reference>
<feature type="domain" description="STAS" evidence="8">
    <location>
        <begin position="4"/>
        <end position="113"/>
    </location>
</feature>
<evidence type="ECO:0000313" key="9">
    <source>
        <dbReference type="EMBL" id="ODS33630.1"/>
    </source>
</evidence>